<dbReference type="Proteomes" id="UP000823749">
    <property type="component" value="Chromosome 5"/>
</dbReference>
<keyword evidence="1" id="KW-0812">Transmembrane</keyword>
<accession>A0AAV6K537</accession>
<feature type="transmembrane region" description="Helical" evidence="1">
    <location>
        <begin position="87"/>
        <end position="112"/>
    </location>
</feature>
<dbReference type="EMBL" id="JACTNZ010000005">
    <property type="protein sequence ID" value="KAG5547475.1"/>
    <property type="molecule type" value="Genomic_DNA"/>
</dbReference>
<sequence length="131" mass="13188">MVVVQVVAVEDTTTTDGDFVLVPRAAVGDTLSIHVVTWLRGGGPKSMVGIPSTRTVTLLKIGGPTCSANDAYVAPVAEKIIPMARHIVAVVVVAGAAVVPVVMAKGTIGVAVEGALGKKMTSTPNIATNSG</sequence>
<dbReference type="AlphaFoldDB" id="A0AAV6K537"/>
<proteinExistence type="predicted"/>
<organism evidence="2 3">
    <name type="scientific">Rhododendron griersonianum</name>
    <dbReference type="NCBI Taxonomy" id="479676"/>
    <lineage>
        <taxon>Eukaryota</taxon>
        <taxon>Viridiplantae</taxon>
        <taxon>Streptophyta</taxon>
        <taxon>Embryophyta</taxon>
        <taxon>Tracheophyta</taxon>
        <taxon>Spermatophyta</taxon>
        <taxon>Magnoliopsida</taxon>
        <taxon>eudicotyledons</taxon>
        <taxon>Gunneridae</taxon>
        <taxon>Pentapetalae</taxon>
        <taxon>asterids</taxon>
        <taxon>Ericales</taxon>
        <taxon>Ericaceae</taxon>
        <taxon>Ericoideae</taxon>
        <taxon>Rhodoreae</taxon>
        <taxon>Rhododendron</taxon>
    </lineage>
</organism>
<evidence type="ECO:0000313" key="3">
    <source>
        <dbReference type="Proteomes" id="UP000823749"/>
    </source>
</evidence>
<reference evidence="2" key="1">
    <citation type="submission" date="2020-08" db="EMBL/GenBank/DDBJ databases">
        <title>Plant Genome Project.</title>
        <authorList>
            <person name="Zhang R.-G."/>
        </authorList>
    </citation>
    <scope>NUCLEOTIDE SEQUENCE</scope>
    <source>
        <strain evidence="2">WSP0</strain>
        <tissue evidence="2">Leaf</tissue>
    </source>
</reference>
<keyword evidence="3" id="KW-1185">Reference proteome</keyword>
<gene>
    <name evidence="2" type="ORF">RHGRI_013238</name>
</gene>
<protein>
    <submittedName>
        <fullName evidence="2">Uncharacterized protein</fullName>
    </submittedName>
</protein>
<keyword evidence="1" id="KW-0472">Membrane</keyword>
<keyword evidence="1" id="KW-1133">Transmembrane helix</keyword>
<name>A0AAV6K537_9ERIC</name>
<evidence type="ECO:0000313" key="2">
    <source>
        <dbReference type="EMBL" id="KAG5547475.1"/>
    </source>
</evidence>
<evidence type="ECO:0000256" key="1">
    <source>
        <dbReference type="SAM" id="Phobius"/>
    </source>
</evidence>
<comment type="caution">
    <text evidence="2">The sequence shown here is derived from an EMBL/GenBank/DDBJ whole genome shotgun (WGS) entry which is preliminary data.</text>
</comment>